<dbReference type="EMBL" id="CP022022">
    <property type="protein sequence ID" value="ASF43852.1"/>
    <property type="molecule type" value="Genomic_DNA"/>
</dbReference>
<dbReference type="AlphaFoldDB" id="A0A1Z4BRK0"/>
<dbReference type="KEGG" id="capn:CBG49_12610"/>
<dbReference type="Proteomes" id="UP000197007">
    <property type="component" value="Chromosome"/>
</dbReference>
<sequence length="266" mass="31093">MSISVYGQKEVYESRLKEYKSKKEKITFRSKEVSDKYAKSRLGLLFVGLYQYGLLSLNLNAVKSITLKSSDGNTATAYLDSKGNPTKITFSDNFFFQFLYEEGLLRTKGHRTLFADEVTSYLYDDNEIFTKIEEPLDKLSNTYYVYDSAQFKDKYLNYTHIYLSTDEIIESSALKKGNQIVLTRKGKNSEENFVFTLSNTKNYLPISYYDYNGNKGVVEEKSPILWIETLGERITEYHWDSNQRISKIVVTEGKEKTVYMYEYEMY</sequence>
<gene>
    <name evidence="1" type="ORF">CBG49_12610</name>
</gene>
<protein>
    <submittedName>
        <fullName evidence="1">Uncharacterized protein</fullName>
    </submittedName>
</protein>
<keyword evidence="2" id="KW-1185">Reference proteome</keyword>
<organism evidence="1 2">
    <name type="scientific">Capnocytophaga endodontalis</name>
    <dbReference type="NCBI Taxonomy" id="2708117"/>
    <lineage>
        <taxon>Bacteria</taxon>
        <taxon>Pseudomonadati</taxon>
        <taxon>Bacteroidota</taxon>
        <taxon>Flavobacteriia</taxon>
        <taxon>Flavobacteriales</taxon>
        <taxon>Flavobacteriaceae</taxon>
        <taxon>Capnocytophaga</taxon>
    </lineage>
</organism>
<evidence type="ECO:0000313" key="1">
    <source>
        <dbReference type="EMBL" id="ASF43852.1"/>
    </source>
</evidence>
<reference evidence="2" key="1">
    <citation type="submission" date="2017-06" db="EMBL/GenBank/DDBJ databases">
        <title>Complete genome sequence of Capnocytophaga sp. KCOM 1579 (=ChDC OS43) isolated from a human refractory periapical abscess lesion.</title>
        <authorList>
            <person name="Kook J.-K."/>
            <person name="Park S.-N."/>
            <person name="Lim Y.K."/>
            <person name="Roh H."/>
        </authorList>
    </citation>
    <scope>NUCLEOTIDE SEQUENCE [LARGE SCALE GENOMIC DNA]</scope>
    <source>
        <strain evidence="2">ChDC OS43</strain>
    </source>
</reference>
<name>A0A1Z4BRK0_9FLAO</name>
<evidence type="ECO:0000313" key="2">
    <source>
        <dbReference type="Proteomes" id="UP000197007"/>
    </source>
</evidence>
<proteinExistence type="predicted"/>
<accession>A0A1Z4BRK0</accession>